<keyword evidence="2" id="KW-1185">Reference proteome</keyword>
<sequence>MLRFDTHRDPSLIARLVKYQLIAPEHVNWKAGHLAAVAGASP</sequence>
<dbReference type="Proteomes" id="UP001377168">
    <property type="component" value="Unassembled WGS sequence"/>
</dbReference>
<protein>
    <submittedName>
        <fullName evidence="1">Uncharacterized protein</fullName>
    </submittedName>
</protein>
<name>A0ACC6PLP3_9ACTN</name>
<gene>
    <name evidence="1" type="ORF">WKI67_03005</name>
</gene>
<reference evidence="1" key="1">
    <citation type="submission" date="2024-03" db="EMBL/GenBank/DDBJ databases">
        <title>Novel Streptomyces species of biotechnological and ecological value are a feature of Machair soil.</title>
        <authorList>
            <person name="Prole J.R."/>
            <person name="Goodfellow M."/>
            <person name="Allenby N."/>
            <person name="Ward A.C."/>
        </authorList>
    </citation>
    <scope>NUCLEOTIDE SEQUENCE</scope>
    <source>
        <strain evidence="1">MS2.AVA.5</strain>
    </source>
</reference>
<proteinExistence type="predicted"/>
<evidence type="ECO:0000313" key="2">
    <source>
        <dbReference type="Proteomes" id="UP001377168"/>
    </source>
</evidence>
<evidence type="ECO:0000313" key="1">
    <source>
        <dbReference type="EMBL" id="MEJ8632407.1"/>
    </source>
</evidence>
<organism evidence="1 2">
    <name type="scientific">Streptomyces achmelvichensis</name>
    <dbReference type="NCBI Taxonomy" id="3134111"/>
    <lineage>
        <taxon>Bacteria</taxon>
        <taxon>Bacillati</taxon>
        <taxon>Actinomycetota</taxon>
        <taxon>Actinomycetes</taxon>
        <taxon>Kitasatosporales</taxon>
        <taxon>Streptomycetaceae</taxon>
        <taxon>Streptomyces</taxon>
    </lineage>
</organism>
<comment type="caution">
    <text evidence="1">The sequence shown here is derived from an EMBL/GenBank/DDBJ whole genome shotgun (WGS) entry which is preliminary data.</text>
</comment>
<dbReference type="EMBL" id="JBBKAJ010000018">
    <property type="protein sequence ID" value="MEJ8632407.1"/>
    <property type="molecule type" value="Genomic_DNA"/>
</dbReference>
<accession>A0ACC6PLP3</accession>